<evidence type="ECO:0000313" key="3">
    <source>
        <dbReference type="EMBL" id="SEB94520.1"/>
    </source>
</evidence>
<gene>
    <name evidence="3" type="ORF">SAMN05443244_2249</name>
</gene>
<dbReference type="Proteomes" id="UP000182409">
    <property type="component" value="Unassembled WGS sequence"/>
</dbReference>
<proteinExistence type="predicted"/>
<protein>
    <recommendedName>
        <fullName evidence="2">DUF2062 domain-containing protein</fullName>
    </recommendedName>
</protein>
<evidence type="ECO:0000313" key="4">
    <source>
        <dbReference type="Proteomes" id="UP000182409"/>
    </source>
</evidence>
<dbReference type="PANTHER" id="PTHR35102">
    <property type="entry name" value="E3 UBIQUITIN-PROTEIN LIGASE"/>
    <property type="match status" value="1"/>
</dbReference>
<dbReference type="OrthoDB" id="123362at2"/>
<dbReference type="Pfam" id="PF09835">
    <property type="entry name" value="DUF2062"/>
    <property type="match status" value="1"/>
</dbReference>
<keyword evidence="1" id="KW-0472">Membrane</keyword>
<evidence type="ECO:0000259" key="2">
    <source>
        <dbReference type="Pfam" id="PF09835"/>
    </source>
</evidence>
<dbReference type="InterPro" id="IPR018639">
    <property type="entry name" value="DUF2062"/>
</dbReference>
<sequence length="169" mass="19228">MLVPETLREFLRCKVLRPLLRLLRGGVTPRRMAWSLALGMAIGINPSVGLTTLLVMFLAWLFGLNQIASQIGTHLVAPLHVLLFLPFLQLGVFLFHTRRLPLTATQIKHLSHHPIQMVHVMWKWEWHALVVWAAIAALVTPVVAIYLRRALVLLLRRHKTLIQARPATT</sequence>
<organism evidence="3 4">
    <name type="scientific">Terriglobus roseus</name>
    <dbReference type="NCBI Taxonomy" id="392734"/>
    <lineage>
        <taxon>Bacteria</taxon>
        <taxon>Pseudomonadati</taxon>
        <taxon>Acidobacteriota</taxon>
        <taxon>Terriglobia</taxon>
        <taxon>Terriglobales</taxon>
        <taxon>Acidobacteriaceae</taxon>
        <taxon>Terriglobus</taxon>
    </lineage>
</organism>
<keyword evidence="1" id="KW-0812">Transmembrane</keyword>
<dbReference type="PANTHER" id="PTHR35102:SF1">
    <property type="entry name" value="E3 UBIQUITIN-PROTEIN LIGASE"/>
    <property type="match status" value="1"/>
</dbReference>
<evidence type="ECO:0000256" key="1">
    <source>
        <dbReference type="SAM" id="Phobius"/>
    </source>
</evidence>
<feature type="transmembrane region" description="Helical" evidence="1">
    <location>
        <begin position="126"/>
        <end position="147"/>
    </location>
</feature>
<name>A0A1H4NGV4_9BACT</name>
<dbReference type="AlphaFoldDB" id="A0A1H4NGV4"/>
<feature type="domain" description="DUF2062" evidence="2">
    <location>
        <begin position="19"/>
        <end position="150"/>
    </location>
</feature>
<accession>A0A1H4NGV4</accession>
<dbReference type="EMBL" id="FNSD01000001">
    <property type="protein sequence ID" value="SEB94520.1"/>
    <property type="molecule type" value="Genomic_DNA"/>
</dbReference>
<feature type="transmembrane region" description="Helical" evidence="1">
    <location>
        <begin position="32"/>
        <end position="63"/>
    </location>
</feature>
<feature type="transmembrane region" description="Helical" evidence="1">
    <location>
        <begin position="75"/>
        <end position="95"/>
    </location>
</feature>
<keyword evidence="1" id="KW-1133">Transmembrane helix</keyword>
<reference evidence="3 4" key="1">
    <citation type="submission" date="2016-10" db="EMBL/GenBank/DDBJ databases">
        <authorList>
            <person name="de Groot N.N."/>
        </authorList>
    </citation>
    <scope>NUCLEOTIDE SEQUENCE [LARGE SCALE GENOMIC DNA]</scope>
    <source>
        <strain evidence="3 4">AB35.6</strain>
    </source>
</reference>